<sequence>MCGHEYHLSTAFPAGGPPLTPVLRDVGQINMFFRVEPGPPTPGWVPVTGDGLTRERVAEEVELVRARLGALSGGPEDVEWRVGASLFHQGLASRLLSPVLAAALCYGVRLRAGRFLLEPERAGTLVLRTAQTRAEPVSDRPGEVVEWLDQDVVGGVLAGTEAALAGVGRISPGLLRGNTASALAGAARALGGARPHHRSGAEEVVRLMLERPALKGAGAYTGVDRSGLAVFRRTTCCLYYRLPEGGLCGDCALRS</sequence>
<keyword evidence="3" id="KW-1185">Reference proteome</keyword>
<dbReference type="EMBL" id="JADBDY010000001">
    <property type="protein sequence ID" value="MBE1458383.1"/>
    <property type="molecule type" value="Genomic_DNA"/>
</dbReference>
<protein>
    <submittedName>
        <fullName evidence="2">Ferric iron reductase protein FhuF</fullName>
    </submittedName>
</protein>
<evidence type="ECO:0000259" key="1">
    <source>
        <dbReference type="Pfam" id="PF11575"/>
    </source>
</evidence>
<gene>
    <name evidence="2" type="ORF">H4W79_002597</name>
</gene>
<name>A0ABR9HH96_9ACTN</name>
<evidence type="ECO:0000313" key="2">
    <source>
        <dbReference type="EMBL" id="MBE1458383.1"/>
    </source>
</evidence>
<dbReference type="RefSeq" id="WP_191269836.1">
    <property type="nucleotide sequence ID" value="NZ_BMXJ01000003.1"/>
</dbReference>
<comment type="caution">
    <text evidence="2">The sequence shown here is derived from an EMBL/GenBank/DDBJ whole genome shotgun (WGS) entry which is preliminary data.</text>
</comment>
<proteinExistence type="predicted"/>
<organism evidence="2 3">
    <name type="scientific">Nocardiopsis terrae</name>
    <dbReference type="NCBI Taxonomy" id="372655"/>
    <lineage>
        <taxon>Bacteria</taxon>
        <taxon>Bacillati</taxon>
        <taxon>Actinomycetota</taxon>
        <taxon>Actinomycetes</taxon>
        <taxon>Streptosporangiales</taxon>
        <taxon>Nocardiopsidaceae</taxon>
        <taxon>Nocardiopsis</taxon>
    </lineage>
</organism>
<dbReference type="Pfam" id="PF11575">
    <property type="entry name" value="FhuF_C"/>
    <property type="match status" value="1"/>
</dbReference>
<feature type="domain" description="Ferric siderophore reductase C-terminal" evidence="1">
    <location>
        <begin position="233"/>
        <end position="253"/>
    </location>
</feature>
<dbReference type="InterPro" id="IPR024726">
    <property type="entry name" value="FhuF_C"/>
</dbReference>
<reference evidence="2 3" key="1">
    <citation type="submission" date="2020-10" db="EMBL/GenBank/DDBJ databases">
        <title>Sequencing the genomes of 1000 actinobacteria strains.</title>
        <authorList>
            <person name="Klenk H.-P."/>
        </authorList>
    </citation>
    <scope>NUCLEOTIDE SEQUENCE [LARGE SCALE GENOMIC DNA]</scope>
    <source>
        <strain evidence="2 3">DSM 45157</strain>
    </source>
</reference>
<evidence type="ECO:0000313" key="3">
    <source>
        <dbReference type="Proteomes" id="UP000598217"/>
    </source>
</evidence>
<accession>A0ABR9HH96</accession>
<dbReference type="Proteomes" id="UP000598217">
    <property type="component" value="Unassembled WGS sequence"/>
</dbReference>